<dbReference type="PANTHER" id="PTHR31637">
    <property type="entry name" value="2,3-BISPHOSPHOGLYCERATE-INDEPENDENT PHOSPHOGLYCERATE MUTASE"/>
    <property type="match status" value="1"/>
</dbReference>
<evidence type="ECO:0000256" key="6">
    <source>
        <dbReference type="ARBA" id="ARBA00023152"/>
    </source>
</evidence>
<dbReference type="RefSeq" id="WP_167349658.1">
    <property type="nucleotide sequence ID" value="NZ_MAGO01000003.1"/>
</dbReference>
<dbReference type="Gene3D" id="3.40.1450.10">
    <property type="entry name" value="BPG-independent phosphoglycerate mutase, domain B"/>
    <property type="match status" value="1"/>
</dbReference>
<dbReference type="PANTHER" id="PTHR31637:SF0">
    <property type="entry name" value="2,3-BISPHOSPHOGLYCERATE-INDEPENDENT PHOSPHOGLYCERATE MUTASE"/>
    <property type="match status" value="1"/>
</dbReference>
<feature type="binding site" evidence="10 13">
    <location>
        <position position="436"/>
    </location>
    <ligand>
        <name>Mn(2+)</name>
        <dbReference type="ChEBI" id="CHEBI:29035"/>
        <label>2</label>
    </ligand>
</feature>
<dbReference type="STRING" id="1156395.DBT_0852"/>
<feature type="binding site" evidence="10 12">
    <location>
        <position position="326"/>
    </location>
    <ligand>
        <name>substrate</name>
    </ligand>
</feature>
<evidence type="ECO:0000313" key="16">
    <source>
        <dbReference type="EMBL" id="OCC15927.1"/>
    </source>
</evidence>
<feature type="binding site" evidence="10 13">
    <location>
        <position position="394"/>
    </location>
    <ligand>
        <name>Mn(2+)</name>
        <dbReference type="ChEBI" id="CHEBI:29035"/>
        <label>1</label>
    </ligand>
</feature>
<dbReference type="InterPro" id="IPR036646">
    <property type="entry name" value="PGAM_B_sf"/>
</dbReference>
<name>A0A1B9F7L5_9BACT</name>
<dbReference type="InterPro" id="IPR011258">
    <property type="entry name" value="BPG-indep_PGM_N"/>
</dbReference>
<comment type="pathway">
    <text evidence="2 10">Carbohydrate degradation; glycolysis; pyruvate from D-glyceraldehyde 3-phosphate: step 3/5.</text>
</comment>
<organism evidence="16 17">
    <name type="scientific">Dissulfuribacter thermophilus</name>
    <dbReference type="NCBI Taxonomy" id="1156395"/>
    <lineage>
        <taxon>Bacteria</taxon>
        <taxon>Pseudomonadati</taxon>
        <taxon>Thermodesulfobacteriota</taxon>
        <taxon>Dissulfuribacteria</taxon>
        <taxon>Dissulfuribacterales</taxon>
        <taxon>Dissulfuribacteraceae</taxon>
        <taxon>Dissulfuribacter</taxon>
    </lineage>
</organism>
<feature type="binding site" evidence="10 13">
    <location>
        <position position="12"/>
    </location>
    <ligand>
        <name>Mn(2+)</name>
        <dbReference type="ChEBI" id="CHEBI:29035"/>
        <label>2</label>
    </ligand>
</feature>
<comment type="catalytic activity">
    <reaction evidence="1 10">
        <text>(2R)-2-phosphoglycerate = (2R)-3-phosphoglycerate</text>
        <dbReference type="Rhea" id="RHEA:15901"/>
        <dbReference type="ChEBI" id="CHEBI:58272"/>
        <dbReference type="ChEBI" id="CHEBI:58289"/>
        <dbReference type="EC" id="5.4.2.12"/>
    </reaction>
</comment>
<evidence type="ECO:0000256" key="12">
    <source>
        <dbReference type="PIRSR" id="PIRSR001492-2"/>
    </source>
</evidence>
<dbReference type="GO" id="GO:0005737">
    <property type="term" value="C:cytoplasm"/>
    <property type="evidence" value="ECO:0007669"/>
    <property type="project" value="InterPro"/>
</dbReference>
<accession>A0A1B9F7L5</accession>
<feature type="binding site" evidence="10 13">
    <location>
        <position position="435"/>
    </location>
    <ligand>
        <name>Mn(2+)</name>
        <dbReference type="ChEBI" id="CHEBI:29035"/>
        <label>2</label>
    </ligand>
</feature>
<sequence length="505" mass="56316">MISKKVMLVIMDGWGWREDVEGNAIKLAHTPNLDSYKKEFPFTLLDASGEAVGLPPGQMGNSEVGHLNLGAGRIVYQDLTRINRAIGDGSFFDNPVLKEAMVEGETVHLFGLVSKGGVHSDFEHLLSLIRMAKGLGVRDLQIHAFLDGRDTPPKSGAGYLKELQDFIESEGIGSIATCIGRYYAMDRDRRWDRVKVAYEALTDGTGHIEKDPVDGVLRAYERGETDEFVKPIIIDGTKRVKDRDSIIFFNFRADRARELTRAFTEKDFKEFPQKQRPKLSYFATMTMYDEAFDLPVAFPPEHLKNILGEVMSLNGLKQLRIAETEKYAHVTYFFNGGEEEAFDNEERCLIPSPRDIPTYDLKPEMSAESIRDELLRRIESEDYQLVVVNFANGDMVGHTGVLDAAIKACTVVDQCVGAIVDAWLKRGGVALVTSDHGNAEKMLDEKGGPFTAHTSSPVPFYLVDPNRKGISLRRGKLGDVAPTILEIMGLDTPEEMTGKSLIKKF</sequence>
<feature type="domain" description="BPG-independent PGAM N-terminal" evidence="15">
    <location>
        <begin position="82"/>
        <end position="290"/>
    </location>
</feature>
<evidence type="ECO:0000256" key="11">
    <source>
        <dbReference type="PIRSR" id="PIRSR001492-1"/>
    </source>
</evidence>
<feature type="binding site" evidence="10 13">
    <location>
        <position position="398"/>
    </location>
    <ligand>
        <name>Mn(2+)</name>
        <dbReference type="ChEBI" id="CHEBI:29035"/>
        <label>1</label>
    </ligand>
</feature>
<dbReference type="Gene3D" id="3.40.720.10">
    <property type="entry name" value="Alkaline Phosphatase, subunit A"/>
    <property type="match status" value="1"/>
</dbReference>
<dbReference type="PIRSF" id="PIRSF001492">
    <property type="entry name" value="IPGAM"/>
    <property type="match status" value="1"/>
</dbReference>
<evidence type="ECO:0000259" key="15">
    <source>
        <dbReference type="Pfam" id="PF06415"/>
    </source>
</evidence>
<comment type="function">
    <text evidence="10">Catalyzes the interconversion of 2-phosphoglycerate and 3-phosphoglycerate.</text>
</comment>
<evidence type="ECO:0000256" key="1">
    <source>
        <dbReference type="ARBA" id="ARBA00000370"/>
    </source>
</evidence>
<keyword evidence="17" id="KW-1185">Reference proteome</keyword>
<dbReference type="EC" id="5.4.2.12" evidence="4 10"/>
<proteinExistence type="inferred from homology"/>
<dbReference type="InterPro" id="IPR006124">
    <property type="entry name" value="Metalloenzyme"/>
</dbReference>
<dbReference type="Proteomes" id="UP000093080">
    <property type="component" value="Unassembled WGS sequence"/>
</dbReference>
<feature type="domain" description="Metalloenzyme" evidence="14">
    <location>
        <begin position="4"/>
        <end position="491"/>
    </location>
</feature>
<comment type="caution">
    <text evidence="16">The sequence shown here is derived from an EMBL/GenBank/DDBJ whole genome shotgun (WGS) entry which is preliminary data.</text>
</comment>
<dbReference type="GO" id="GO:0006096">
    <property type="term" value="P:glycolytic process"/>
    <property type="evidence" value="ECO:0007669"/>
    <property type="project" value="UniProtKB-UniRule"/>
</dbReference>
<evidence type="ECO:0000259" key="14">
    <source>
        <dbReference type="Pfam" id="PF01676"/>
    </source>
</evidence>
<evidence type="ECO:0000256" key="8">
    <source>
        <dbReference type="ARBA" id="ARBA00023235"/>
    </source>
</evidence>
<dbReference type="AlphaFoldDB" id="A0A1B9F7L5"/>
<evidence type="ECO:0000256" key="7">
    <source>
        <dbReference type="ARBA" id="ARBA00023211"/>
    </source>
</evidence>
<dbReference type="Pfam" id="PF06415">
    <property type="entry name" value="iPGM_N"/>
    <property type="match status" value="1"/>
</dbReference>
<dbReference type="HAMAP" id="MF_01038">
    <property type="entry name" value="GpmI"/>
    <property type="match status" value="1"/>
</dbReference>
<dbReference type="GO" id="GO:0030145">
    <property type="term" value="F:manganese ion binding"/>
    <property type="evidence" value="ECO:0007669"/>
    <property type="project" value="UniProtKB-UniRule"/>
</dbReference>
<evidence type="ECO:0000256" key="13">
    <source>
        <dbReference type="PIRSR" id="PIRSR001492-3"/>
    </source>
</evidence>
<feature type="binding site" evidence="10 13">
    <location>
        <position position="453"/>
    </location>
    <ligand>
        <name>Mn(2+)</name>
        <dbReference type="ChEBI" id="CHEBI:29035"/>
        <label>1</label>
    </ligand>
</feature>
<feature type="binding site" evidence="10 13">
    <location>
        <position position="62"/>
    </location>
    <ligand>
        <name>Mn(2+)</name>
        <dbReference type="ChEBI" id="CHEBI:29035"/>
        <label>2</label>
    </ligand>
</feature>
<dbReference type="CDD" id="cd16010">
    <property type="entry name" value="iPGM"/>
    <property type="match status" value="1"/>
</dbReference>
<comment type="similarity">
    <text evidence="3 10">Belongs to the BPG-independent phosphoglycerate mutase family.</text>
</comment>
<dbReference type="GO" id="GO:0006007">
    <property type="term" value="P:glucose catabolic process"/>
    <property type="evidence" value="ECO:0007669"/>
    <property type="project" value="InterPro"/>
</dbReference>
<keyword evidence="7 10" id="KW-0464">Manganese</keyword>
<feature type="binding site" evidence="10 12">
    <location>
        <position position="119"/>
    </location>
    <ligand>
        <name>substrate</name>
    </ligand>
</feature>
<dbReference type="GO" id="GO:0004619">
    <property type="term" value="F:phosphoglycerate mutase activity"/>
    <property type="evidence" value="ECO:0007669"/>
    <property type="project" value="UniProtKB-UniRule"/>
</dbReference>
<protein>
    <recommendedName>
        <fullName evidence="9 10">2,3-bisphosphoglycerate-independent phosphoglycerate mutase</fullName>
        <shortName evidence="10">BPG-independent PGAM</shortName>
        <shortName evidence="10">Phosphoglyceromutase</shortName>
        <shortName evidence="10">iPGM</shortName>
        <ecNumber evidence="4 10">5.4.2.12</ecNumber>
    </recommendedName>
</protein>
<evidence type="ECO:0000256" key="4">
    <source>
        <dbReference type="ARBA" id="ARBA00012026"/>
    </source>
</evidence>
<dbReference type="InterPro" id="IPR017850">
    <property type="entry name" value="Alkaline_phosphatase_core_sf"/>
</dbReference>
<dbReference type="Pfam" id="PF01676">
    <property type="entry name" value="Metalloenzyme"/>
    <property type="match status" value="1"/>
</dbReference>
<evidence type="ECO:0000256" key="5">
    <source>
        <dbReference type="ARBA" id="ARBA00022723"/>
    </source>
</evidence>
<keyword evidence="5 10" id="KW-0479">Metal-binding</keyword>
<dbReference type="SUPFAM" id="SSF64158">
    <property type="entry name" value="2,3-Bisphosphoglycerate-independent phosphoglycerate mutase, substrate-binding domain"/>
    <property type="match status" value="1"/>
</dbReference>
<comment type="cofactor">
    <cofactor evidence="10">
        <name>Mn(2+)</name>
        <dbReference type="ChEBI" id="CHEBI:29035"/>
    </cofactor>
    <text evidence="10">Binds 2 manganese ions per subunit.</text>
</comment>
<keyword evidence="6 10" id="KW-0324">Glycolysis</keyword>
<dbReference type="UniPathway" id="UPA00109">
    <property type="reaction ID" value="UER00186"/>
</dbReference>
<dbReference type="PATRIC" id="fig|1156395.6.peg.867"/>
<evidence type="ECO:0000313" key="17">
    <source>
        <dbReference type="Proteomes" id="UP000093080"/>
    </source>
</evidence>
<dbReference type="NCBIfam" id="TIGR01307">
    <property type="entry name" value="pgm_bpd_ind"/>
    <property type="match status" value="1"/>
</dbReference>
<feature type="binding site" evidence="10 12">
    <location>
        <position position="187"/>
    </location>
    <ligand>
        <name>substrate</name>
    </ligand>
</feature>
<keyword evidence="8 10" id="KW-0413">Isomerase</keyword>
<dbReference type="InterPro" id="IPR005995">
    <property type="entry name" value="Pgm_bpd_ind"/>
</dbReference>
<evidence type="ECO:0000256" key="2">
    <source>
        <dbReference type="ARBA" id="ARBA00004798"/>
    </source>
</evidence>
<feature type="binding site" evidence="10 12">
    <location>
        <begin position="149"/>
        <end position="150"/>
    </location>
    <ligand>
        <name>substrate</name>
    </ligand>
</feature>
<comment type="subunit">
    <text evidence="10">Monomer.</text>
</comment>
<gene>
    <name evidence="10" type="primary">gpmI</name>
    <name evidence="16" type="ORF">DBT_0852</name>
</gene>
<evidence type="ECO:0000256" key="10">
    <source>
        <dbReference type="HAMAP-Rule" id="MF_01038"/>
    </source>
</evidence>
<feature type="active site" description="Phosphoserine intermediate" evidence="10 11">
    <location>
        <position position="62"/>
    </location>
</feature>
<evidence type="ECO:0000256" key="3">
    <source>
        <dbReference type="ARBA" id="ARBA00008819"/>
    </source>
</evidence>
<dbReference type="FunFam" id="3.40.1450.10:FF:000001">
    <property type="entry name" value="2,3-bisphosphoglycerate-independent phosphoglycerate mutase"/>
    <property type="match status" value="1"/>
</dbReference>
<dbReference type="SUPFAM" id="SSF53649">
    <property type="entry name" value="Alkaline phosphatase-like"/>
    <property type="match status" value="1"/>
</dbReference>
<reference evidence="16 17" key="1">
    <citation type="submission" date="2016-06" db="EMBL/GenBank/DDBJ databases">
        <title>Respiratory ammonification of nitrate coupled to the oxidation of elemental sulfur in deep-sea autotrophic thermophilic bacteria.</title>
        <authorList>
            <person name="Slobodkina G.B."/>
            <person name="Mardanov A.V."/>
            <person name="Ravin N.V."/>
            <person name="Frolova A.A."/>
            <person name="Viryasiv M.B."/>
            <person name="Chernyh N.A."/>
            <person name="Bonch-Osmolovskaya E.A."/>
            <person name="Slobodkin A.I."/>
        </authorList>
    </citation>
    <scope>NUCLEOTIDE SEQUENCE [LARGE SCALE GENOMIC DNA]</scope>
    <source>
        <strain evidence="16 17">S69</strain>
    </source>
</reference>
<feature type="binding site" evidence="10 12">
    <location>
        <begin position="252"/>
        <end position="255"/>
    </location>
    <ligand>
        <name>substrate</name>
    </ligand>
</feature>
<evidence type="ECO:0000256" key="9">
    <source>
        <dbReference type="ARBA" id="ARBA00071648"/>
    </source>
</evidence>
<dbReference type="EMBL" id="MAGO01000003">
    <property type="protein sequence ID" value="OCC15927.1"/>
    <property type="molecule type" value="Genomic_DNA"/>
</dbReference>
<feature type="binding site" evidence="10 12">
    <location>
        <position position="181"/>
    </location>
    <ligand>
        <name>substrate</name>
    </ligand>
</feature>